<name>A0ABU8H7L7_9SPHN</name>
<sequence length="184" mass="19488">MGEATAGVAAAFPIPMRALCLVPLVLLAACGSRETATRDDNAAAAAFVPPPTLPPKPLPGQEHSNPITAYVGKYPGDAVDGVGFYDRTEVSRALIDAIGDEKLRHRFTSREAVSVPIFRSRDGRIAAHGCAPHDCADTNWTFLVAPDGSRGEACYHDQATMAATSRWYAAGSPPRSRPGDCPQE</sequence>
<dbReference type="RefSeq" id="WP_336546190.1">
    <property type="nucleotide sequence ID" value="NZ_JBBBDM010000019.1"/>
</dbReference>
<dbReference type="EMBL" id="JBBBDM010000019">
    <property type="protein sequence ID" value="MEI5689042.1"/>
    <property type="molecule type" value="Genomic_DNA"/>
</dbReference>
<keyword evidence="2" id="KW-1185">Reference proteome</keyword>
<protein>
    <recommendedName>
        <fullName evidence="3">Lipoprotein</fullName>
    </recommendedName>
</protein>
<organism evidence="1 2">
    <name type="scientific">Sphingomonas kyungheensis</name>
    <dbReference type="NCBI Taxonomy" id="1069987"/>
    <lineage>
        <taxon>Bacteria</taxon>
        <taxon>Pseudomonadati</taxon>
        <taxon>Pseudomonadota</taxon>
        <taxon>Alphaproteobacteria</taxon>
        <taxon>Sphingomonadales</taxon>
        <taxon>Sphingomonadaceae</taxon>
        <taxon>Sphingomonas</taxon>
    </lineage>
</organism>
<evidence type="ECO:0008006" key="3">
    <source>
        <dbReference type="Google" id="ProtNLM"/>
    </source>
</evidence>
<evidence type="ECO:0000313" key="1">
    <source>
        <dbReference type="EMBL" id="MEI5689042.1"/>
    </source>
</evidence>
<reference evidence="1 2" key="1">
    <citation type="journal article" date="2013" name="Int. J. Syst. Evol. Microbiol.">
        <title>Sphingomonas kyungheensis sp. nov., a bacterium with ginsenoside-converting activity isolated from soil of a ginseng field.</title>
        <authorList>
            <person name="Son H.M."/>
            <person name="Yang J.E."/>
            <person name="Park Y."/>
            <person name="Han C.K."/>
            <person name="Kim S.G."/>
            <person name="Kook M."/>
            <person name="Yi T.H."/>
        </authorList>
    </citation>
    <scope>NUCLEOTIDE SEQUENCE [LARGE SCALE GENOMIC DNA]</scope>
    <source>
        <strain evidence="1 2">LMG 26582</strain>
    </source>
</reference>
<evidence type="ECO:0000313" key="2">
    <source>
        <dbReference type="Proteomes" id="UP001367771"/>
    </source>
</evidence>
<proteinExistence type="predicted"/>
<gene>
    <name evidence="1" type="ORF">V8201_18275</name>
</gene>
<accession>A0ABU8H7L7</accession>
<comment type="caution">
    <text evidence="1">The sequence shown here is derived from an EMBL/GenBank/DDBJ whole genome shotgun (WGS) entry which is preliminary data.</text>
</comment>
<dbReference type="Proteomes" id="UP001367771">
    <property type="component" value="Unassembled WGS sequence"/>
</dbReference>